<dbReference type="Proteomes" id="UP001342314">
    <property type="component" value="Unassembled WGS sequence"/>
</dbReference>
<evidence type="ECO:0000313" key="2">
    <source>
        <dbReference type="EMBL" id="GJN93018.1"/>
    </source>
</evidence>
<feature type="domain" description="CCR4-NOT transcription complex subunit 1 HEAT repeat" evidence="1">
    <location>
        <begin position="397"/>
        <end position="486"/>
    </location>
</feature>
<dbReference type="AlphaFoldDB" id="A0AAV5GS11"/>
<dbReference type="InterPro" id="IPR040398">
    <property type="entry name" value="Not1"/>
</dbReference>
<dbReference type="GO" id="GO:0060090">
    <property type="term" value="F:molecular adaptor activity"/>
    <property type="evidence" value="ECO:0007669"/>
    <property type="project" value="TreeGrafter"/>
</dbReference>
<dbReference type="PANTHER" id="PTHR13162:SF8">
    <property type="entry name" value="CCR4-NOT TRANSCRIPTION COMPLEX SUBUNIT 1"/>
    <property type="match status" value="1"/>
</dbReference>
<dbReference type="GO" id="GO:0017148">
    <property type="term" value="P:negative regulation of translation"/>
    <property type="evidence" value="ECO:0007669"/>
    <property type="project" value="InterPro"/>
</dbReference>
<sequence length="489" mass="52346">MVPVQLLQRFRNAVLEGAERPALPDNVLHPLSIPTLLAHPPLDELSPLERLVFCAAFLALLFPSSSAPSTGAERALGLDAVKVVRQVLPPALDELGKPAQSVHDLAELSPVPTSRLLSILLSDICLGNAPPAPTESANLRQALTDNDRRSVVLAAVHGRLGSEVGAQALAPVLCSLELARAVLAKSGSLGGDGDGVEIRIAQQHFDMISLAQRKVDAGCPGGDVDVDSRIRAMHVLHPTLRWGDVVRGFDSPLRAPAEGPLAVRALAAALQLPPATAAHAGQPARQHAAPARAAPLRGLRVSWAIPGLQFPLVERLAFLASAPLESQAGSAAAAPEPPFALSALTTTLVRMANEQGELAPRVHELLDRGCKTIPKLVLMALTQIKKPWNAMHGKLVAPFLSTFLAGHQAHQLVFLRLHHVDRQFPFAALRDFYVESEMNVTRIVDIAQDLKALDQVLELRPFVLALDLAALASRREYLNLNKWLSSQPA</sequence>
<name>A0AAV5GS11_9BASI</name>
<proteinExistence type="predicted"/>
<evidence type="ECO:0000313" key="3">
    <source>
        <dbReference type="Proteomes" id="UP001342314"/>
    </source>
</evidence>
<dbReference type="GO" id="GO:0030015">
    <property type="term" value="C:CCR4-NOT core complex"/>
    <property type="evidence" value="ECO:0007669"/>
    <property type="project" value="InterPro"/>
</dbReference>
<dbReference type="InterPro" id="IPR032194">
    <property type="entry name" value="CNOT1_HEAT"/>
</dbReference>
<dbReference type="EMBL" id="BQKY01000013">
    <property type="protein sequence ID" value="GJN93018.1"/>
    <property type="molecule type" value="Genomic_DNA"/>
</dbReference>
<keyword evidence="3" id="KW-1185">Reference proteome</keyword>
<dbReference type="GO" id="GO:0000932">
    <property type="term" value="C:P-body"/>
    <property type="evidence" value="ECO:0007669"/>
    <property type="project" value="TreeGrafter"/>
</dbReference>
<dbReference type="GO" id="GO:0000288">
    <property type="term" value="P:nuclear-transcribed mRNA catabolic process, deadenylation-dependent decay"/>
    <property type="evidence" value="ECO:0007669"/>
    <property type="project" value="TreeGrafter"/>
</dbReference>
<organism evidence="2 3">
    <name type="scientific">Rhodotorula paludigena</name>
    <dbReference type="NCBI Taxonomy" id="86838"/>
    <lineage>
        <taxon>Eukaryota</taxon>
        <taxon>Fungi</taxon>
        <taxon>Dikarya</taxon>
        <taxon>Basidiomycota</taxon>
        <taxon>Pucciniomycotina</taxon>
        <taxon>Microbotryomycetes</taxon>
        <taxon>Sporidiobolales</taxon>
        <taxon>Sporidiobolaceae</taxon>
        <taxon>Rhodotorula</taxon>
    </lineage>
</organism>
<protein>
    <recommendedName>
        <fullName evidence="1">CCR4-NOT transcription complex subunit 1 HEAT repeat domain-containing protein</fullName>
    </recommendedName>
</protein>
<dbReference type="PANTHER" id="PTHR13162">
    <property type="entry name" value="CCR4-NOT TRANSCRIPTION COMPLEX"/>
    <property type="match status" value="1"/>
</dbReference>
<accession>A0AAV5GS11</accession>
<comment type="caution">
    <text evidence="2">The sequence shown here is derived from an EMBL/GenBank/DDBJ whole genome shotgun (WGS) entry which is preliminary data.</text>
</comment>
<reference evidence="2 3" key="1">
    <citation type="submission" date="2021-12" db="EMBL/GenBank/DDBJ databases">
        <title>High titer production of polyol ester of fatty acids by Rhodotorula paludigena BS15 towards product separation-free biomass refinery.</title>
        <authorList>
            <person name="Mano J."/>
            <person name="Ono H."/>
            <person name="Tanaka T."/>
            <person name="Naito K."/>
            <person name="Sushida H."/>
            <person name="Ike M."/>
            <person name="Tokuyasu K."/>
            <person name="Kitaoka M."/>
        </authorList>
    </citation>
    <scope>NUCLEOTIDE SEQUENCE [LARGE SCALE GENOMIC DNA]</scope>
    <source>
        <strain evidence="2 3">BS15</strain>
    </source>
</reference>
<gene>
    <name evidence="2" type="ORF">Rhopal_006063-T1</name>
</gene>
<dbReference type="Pfam" id="PF16418">
    <property type="entry name" value="CNOT1_HEAT"/>
    <property type="match status" value="1"/>
</dbReference>
<evidence type="ECO:0000259" key="1">
    <source>
        <dbReference type="Pfam" id="PF16418"/>
    </source>
</evidence>